<keyword evidence="2" id="KW-1185">Reference proteome</keyword>
<comment type="caution">
    <text evidence="1">The sequence shown here is derived from an EMBL/GenBank/DDBJ whole genome shotgun (WGS) entry which is preliminary data.</text>
</comment>
<gene>
    <name evidence="1" type="ORF">ACCO45_006735</name>
</gene>
<name>A0ACC4DR32_PURLI</name>
<organism evidence="1 2">
    <name type="scientific">Purpureocillium lilacinum</name>
    <name type="common">Paecilomyces lilacinus</name>
    <dbReference type="NCBI Taxonomy" id="33203"/>
    <lineage>
        <taxon>Eukaryota</taxon>
        <taxon>Fungi</taxon>
        <taxon>Dikarya</taxon>
        <taxon>Ascomycota</taxon>
        <taxon>Pezizomycotina</taxon>
        <taxon>Sordariomycetes</taxon>
        <taxon>Hypocreomycetidae</taxon>
        <taxon>Hypocreales</taxon>
        <taxon>Ophiocordycipitaceae</taxon>
        <taxon>Purpureocillium</taxon>
    </lineage>
</organism>
<protein>
    <submittedName>
        <fullName evidence="1">Uncharacterized protein</fullName>
    </submittedName>
</protein>
<dbReference type="Proteomes" id="UP001638806">
    <property type="component" value="Unassembled WGS sequence"/>
</dbReference>
<proteinExistence type="predicted"/>
<evidence type="ECO:0000313" key="2">
    <source>
        <dbReference type="Proteomes" id="UP001638806"/>
    </source>
</evidence>
<dbReference type="EMBL" id="JBGNUJ010000006">
    <property type="protein sequence ID" value="KAL3958573.1"/>
    <property type="molecule type" value="Genomic_DNA"/>
</dbReference>
<sequence>MAPQPHHHMHRVDGGDGGPTDLKSAYWKAWVTALLTKADANRSVAASKYIPMATTNRQVYDEADGLLDARNPVYKGTEAGYCRSLMTYMPQPPLLECYLGKYRVTQVTQPNTDKAKRLLAEMDEARKKHDDAYDAAWKKYNERKKNGDPTATSTAFLAWCDLNDPGVKALEDDMRTKTAVFHVFTSGDGRFAHSDACYSRLSDAMNYMPNKPGSTMKCHDGQVLDVAYKIHTPAGQPKPPLAAEPADTDSYWRPAYTLDPTYRETMDRWSEAFDTAPDIGVVNLDLQDAMKKSWQDLGHANVSAGFDAQSVGVIRVGVQGMKASQEVTNIRHEFPFPPGHTAPAAQKFVRPVQFLCGSGVSVICVLSGAAKTAFEAAKKRQADAHGAANVRLCCLGIDACAAYDNKDNHETSTYTYDANTGKIVFRPTPTFGNAVLLGIRAVEVEI</sequence>
<accession>A0ACC4DR32</accession>
<evidence type="ECO:0000313" key="1">
    <source>
        <dbReference type="EMBL" id="KAL3958573.1"/>
    </source>
</evidence>
<reference evidence="1" key="1">
    <citation type="submission" date="2024-12" db="EMBL/GenBank/DDBJ databases">
        <title>Comparative genomics and development of molecular markers within Purpureocillium lilacinum and among Purpureocillium species.</title>
        <authorList>
            <person name="Yeh Z.-Y."/>
            <person name="Ni N.-T."/>
            <person name="Lo P.-H."/>
            <person name="Mushyakhwo K."/>
            <person name="Lin C.-F."/>
            <person name="Nai Y.-S."/>
        </authorList>
    </citation>
    <scope>NUCLEOTIDE SEQUENCE</scope>
    <source>
        <strain evidence="1">NCHU-NPUST-175</strain>
    </source>
</reference>